<dbReference type="InterPro" id="IPR028098">
    <property type="entry name" value="Glyco_trans_4-like_N"/>
</dbReference>
<dbReference type="SUPFAM" id="SSF53756">
    <property type="entry name" value="UDP-Glycosyltransferase/glycogen phosphorylase"/>
    <property type="match status" value="1"/>
</dbReference>
<dbReference type="InterPro" id="IPR001296">
    <property type="entry name" value="Glyco_trans_1"/>
</dbReference>
<evidence type="ECO:0000313" key="6">
    <source>
        <dbReference type="Proteomes" id="UP001589890"/>
    </source>
</evidence>
<feature type="domain" description="Glycosyl transferase family 1" evidence="3">
    <location>
        <begin position="160"/>
        <end position="312"/>
    </location>
</feature>
<gene>
    <name evidence="5" type="ORF">ACFFGN_24520</name>
</gene>
<dbReference type="EC" id="2.4.-.-" evidence="5"/>
<evidence type="ECO:0000259" key="4">
    <source>
        <dbReference type="Pfam" id="PF13579"/>
    </source>
</evidence>
<sequence length="344" mass="35747">MRVGLVLAESRGGIGQHVASLVPRFVAAGHEVVVCGPPGTTAHFDFGQALVVSNPAGLRGCDVIHAHGYRAGMTALKDRTRLRPLIVTWHNAVIATGLRGHVMRLGQRLVARGADVTLGASTDLVELARGLGAKDVRLAPVAAPALSEAHTSPEAVKAALGIGEAPLVLAVGRLAPQKDYSTFLSVAALVASKQPDVVFAVVGGGPLQEDLQARIDAEGLPVRLLGHRDDVGDLLRAADVFLLTSHWEARALVIQEALQVGVPVVATAVGGIPELVGEAALLAPAGDTPALAVGVQTLLADSETASTLRERGWKLAGTWPDEDQVAHDLLTLYQGLVTSTPENR</sequence>
<feature type="domain" description="Glycosyltransferase subfamily 4-like N-terminal" evidence="4">
    <location>
        <begin position="60"/>
        <end position="141"/>
    </location>
</feature>
<keyword evidence="2 5" id="KW-0808">Transferase</keyword>
<dbReference type="Proteomes" id="UP001589890">
    <property type="component" value="Unassembled WGS sequence"/>
</dbReference>
<proteinExistence type="predicted"/>
<keyword evidence="1 5" id="KW-0328">Glycosyltransferase</keyword>
<name>A0ABV6QUI8_9ACTN</name>
<accession>A0ABV6QUI8</accession>
<evidence type="ECO:0000256" key="2">
    <source>
        <dbReference type="ARBA" id="ARBA00022679"/>
    </source>
</evidence>
<evidence type="ECO:0000256" key="1">
    <source>
        <dbReference type="ARBA" id="ARBA00022676"/>
    </source>
</evidence>
<dbReference type="PANTHER" id="PTHR12526:SF510">
    <property type="entry name" value="D-INOSITOL 3-PHOSPHATE GLYCOSYLTRANSFERASE"/>
    <property type="match status" value="1"/>
</dbReference>
<dbReference type="GO" id="GO:0016757">
    <property type="term" value="F:glycosyltransferase activity"/>
    <property type="evidence" value="ECO:0007669"/>
    <property type="project" value="UniProtKB-KW"/>
</dbReference>
<dbReference type="EMBL" id="JBHLTC010000031">
    <property type="protein sequence ID" value="MFC0627262.1"/>
    <property type="molecule type" value="Genomic_DNA"/>
</dbReference>
<dbReference type="PANTHER" id="PTHR12526">
    <property type="entry name" value="GLYCOSYLTRANSFERASE"/>
    <property type="match status" value="1"/>
</dbReference>
<dbReference type="Pfam" id="PF13579">
    <property type="entry name" value="Glyco_trans_4_4"/>
    <property type="match status" value="1"/>
</dbReference>
<dbReference type="Pfam" id="PF00534">
    <property type="entry name" value="Glycos_transf_1"/>
    <property type="match status" value="1"/>
</dbReference>
<keyword evidence="6" id="KW-1185">Reference proteome</keyword>
<evidence type="ECO:0000259" key="3">
    <source>
        <dbReference type="Pfam" id="PF00534"/>
    </source>
</evidence>
<evidence type="ECO:0000313" key="5">
    <source>
        <dbReference type="EMBL" id="MFC0627262.1"/>
    </source>
</evidence>
<dbReference type="CDD" id="cd03801">
    <property type="entry name" value="GT4_PimA-like"/>
    <property type="match status" value="1"/>
</dbReference>
<reference evidence="5 6" key="1">
    <citation type="submission" date="2024-09" db="EMBL/GenBank/DDBJ databases">
        <authorList>
            <person name="Sun Q."/>
            <person name="Mori K."/>
        </authorList>
    </citation>
    <scope>NUCLEOTIDE SEQUENCE [LARGE SCALE GENOMIC DNA]</scope>
    <source>
        <strain evidence="5 6">CGMCC 1.15906</strain>
    </source>
</reference>
<organism evidence="5 6">
    <name type="scientific">Kribbella deserti</name>
    <dbReference type="NCBI Taxonomy" id="1926257"/>
    <lineage>
        <taxon>Bacteria</taxon>
        <taxon>Bacillati</taxon>
        <taxon>Actinomycetota</taxon>
        <taxon>Actinomycetes</taxon>
        <taxon>Propionibacteriales</taxon>
        <taxon>Kribbellaceae</taxon>
        <taxon>Kribbella</taxon>
    </lineage>
</organism>
<dbReference type="Gene3D" id="3.40.50.2000">
    <property type="entry name" value="Glycogen Phosphorylase B"/>
    <property type="match status" value="2"/>
</dbReference>
<dbReference type="RefSeq" id="WP_380051725.1">
    <property type="nucleotide sequence ID" value="NZ_JBHLTC010000031.1"/>
</dbReference>
<protein>
    <submittedName>
        <fullName evidence="5">Glycosyltransferase family 4 protein</fullName>
        <ecNumber evidence="5">2.4.-.-</ecNumber>
    </submittedName>
</protein>
<comment type="caution">
    <text evidence="5">The sequence shown here is derived from an EMBL/GenBank/DDBJ whole genome shotgun (WGS) entry which is preliminary data.</text>
</comment>